<dbReference type="PANTHER" id="PTHR21299">
    <property type="entry name" value="CYTIDYLATE KINASE/PANTOATE-BETA-ALANINE LIGASE"/>
    <property type="match status" value="1"/>
</dbReference>
<evidence type="ECO:0000313" key="13">
    <source>
        <dbReference type="Proteomes" id="UP000094389"/>
    </source>
</evidence>
<dbReference type="AlphaFoldDB" id="A0A1E4RWB0"/>
<dbReference type="GO" id="GO:0015940">
    <property type="term" value="P:pantothenate biosynthetic process"/>
    <property type="evidence" value="ECO:0007669"/>
    <property type="project" value="UniProtKB-UniPathway"/>
</dbReference>
<evidence type="ECO:0000256" key="5">
    <source>
        <dbReference type="ARBA" id="ARBA00022598"/>
    </source>
</evidence>
<dbReference type="GeneID" id="30987361"/>
<dbReference type="Gene3D" id="3.40.50.620">
    <property type="entry name" value="HUPs"/>
    <property type="match status" value="1"/>
</dbReference>
<evidence type="ECO:0000256" key="7">
    <source>
        <dbReference type="ARBA" id="ARBA00022741"/>
    </source>
</evidence>
<organism evidence="12 13">
    <name type="scientific">Cyberlindnera jadinii (strain ATCC 18201 / CBS 1600 / BCRC 20928 / JCM 3617 / NBRC 0987 / NRRL Y-1542)</name>
    <name type="common">Torula yeast</name>
    <name type="synonym">Candida utilis</name>
    <dbReference type="NCBI Taxonomy" id="983966"/>
    <lineage>
        <taxon>Eukaryota</taxon>
        <taxon>Fungi</taxon>
        <taxon>Dikarya</taxon>
        <taxon>Ascomycota</taxon>
        <taxon>Saccharomycotina</taxon>
        <taxon>Saccharomycetes</taxon>
        <taxon>Phaffomycetales</taxon>
        <taxon>Phaffomycetaceae</taxon>
        <taxon>Cyberlindnera</taxon>
    </lineage>
</organism>
<dbReference type="EC" id="6.3.2.1" evidence="3"/>
<dbReference type="HAMAP" id="MF_00158">
    <property type="entry name" value="PanC"/>
    <property type="match status" value="1"/>
</dbReference>
<accession>A0A1E4RWB0</accession>
<evidence type="ECO:0000256" key="10">
    <source>
        <dbReference type="ARBA" id="ARBA00032806"/>
    </source>
</evidence>
<evidence type="ECO:0000313" key="12">
    <source>
        <dbReference type="EMBL" id="ODV71563.1"/>
    </source>
</evidence>
<protein>
    <recommendedName>
        <fullName evidence="4">Pantoate--beta-alanine ligase</fullName>
        <ecNumber evidence="3">6.3.2.1</ecNumber>
    </recommendedName>
    <alternativeName>
        <fullName evidence="10">Pantoate-activating enzyme</fullName>
    </alternativeName>
    <alternativeName>
        <fullName evidence="9">Pantothenate synthetase</fullName>
    </alternativeName>
</protein>
<keyword evidence="5" id="KW-0436">Ligase</keyword>
<dbReference type="NCBIfam" id="TIGR00018">
    <property type="entry name" value="panC"/>
    <property type="match status" value="1"/>
</dbReference>
<dbReference type="GO" id="GO:0004592">
    <property type="term" value="F:pantoate-beta-alanine ligase activity"/>
    <property type="evidence" value="ECO:0007669"/>
    <property type="project" value="UniProtKB-EC"/>
</dbReference>
<dbReference type="RefSeq" id="XP_020068602.1">
    <property type="nucleotide sequence ID" value="XM_020212965.1"/>
</dbReference>
<dbReference type="OMA" id="CNHKLEP"/>
<dbReference type="GO" id="GO:0005524">
    <property type="term" value="F:ATP binding"/>
    <property type="evidence" value="ECO:0007669"/>
    <property type="project" value="UniProtKB-KW"/>
</dbReference>
<evidence type="ECO:0000256" key="2">
    <source>
        <dbReference type="ARBA" id="ARBA00009256"/>
    </source>
</evidence>
<reference evidence="12 13" key="1">
    <citation type="journal article" date="2016" name="Proc. Natl. Acad. Sci. U.S.A.">
        <title>Comparative genomics of biotechnologically important yeasts.</title>
        <authorList>
            <person name="Riley R."/>
            <person name="Haridas S."/>
            <person name="Wolfe K.H."/>
            <person name="Lopes M.R."/>
            <person name="Hittinger C.T."/>
            <person name="Goeker M."/>
            <person name="Salamov A.A."/>
            <person name="Wisecaver J.H."/>
            <person name="Long T.M."/>
            <person name="Calvey C.H."/>
            <person name="Aerts A.L."/>
            <person name="Barry K.W."/>
            <person name="Choi C."/>
            <person name="Clum A."/>
            <person name="Coughlan A.Y."/>
            <person name="Deshpande S."/>
            <person name="Douglass A.P."/>
            <person name="Hanson S.J."/>
            <person name="Klenk H.-P."/>
            <person name="LaButti K.M."/>
            <person name="Lapidus A."/>
            <person name="Lindquist E.A."/>
            <person name="Lipzen A.M."/>
            <person name="Meier-Kolthoff J.P."/>
            <person name="Ohm R.A."/>
            <person name="Otillar R.P."/>
            <person name="Pangilinan J.L."/>
            <person name="Peng Y."/>
            <person name="Rokas A."/>
            <person name="Rosa C.A."/>
            <person name="Scheuner C."/>
            <person name="Sibirny A.A."/>
            <person name="Slot J.C."/>
            <person name="Stielow J.B."/>
            <person name="Sun H."/>
            <person name="Kurtzman C.P."/>
            <person name="Blackwell M."/>
            <person name="Grigoriev I.V."/>
            <person name="Jeffries T.W."/>
        </authorList>
    </citation>
    <scope>NUCLEOTIDE SEQUENCE [LARGE SCALE GENOMIC DNA]</scope>
    <source>
        <strain evidence="13">ATCC 18201 / CBS 1600 / BCRC 20928 / JCM 3617 / NBRC 0987 / NRRL Y-1542</strain>
    </source>
</reference>
<dbReference type="InterPro" id="IPR014729">
    <property type="entry name" value="Rossmann-like_a/b/a_fold"/>
</dbReference>
<dbReference type="CDD" id="cd00560">
    <property type="entry name" value="PanC"/>
    <property type="match status" value="1"/>
</dbReference>
<sequence>MTIQVFRTVRELRQWRRSLPFEDSLGFVPTMGALHDGHISLVSKCLEENDHTVVSIFVNPSQFAPNEDLNSYPRTFPQDLERLQEIMVNGHGVDAIFAPTVPEMYPSGITLQVEEQKGAFVSVLGLSEQLEGKTRPNFFRGVATVVTKLFNAVGCDKAYFGQKDIQQTVVLKRMVRDLLMPVEIVVLPIVREDSGLAMSSRNTYLSAGLRSKSSDIYLALNKGKEQYHKGGDRDSILKAVLDTLTDDSFQVDYVSLADPVELQEVVGSVDKTTGAILSIAVYVKEDGRTTRLIDNVILQ</sequence>
<keyword evidence="13" id="KW-1185">Reference proteome</keyword>
<evidence type="ECO:0000256" key="6">
    <source>
        <dbReference type="ARBA" id="ARBA00022655"/>
    </source>
</evidence>
<dbReference type="NCBIfam" id="TIGR00125">
    <property type="entry name" value="cyt_tran_rel"/>
    <property type="match status" value="1"/>
</dbReference>
<dbReference type="SUPFAM" id="SSF52374">
    <property type="entry name" value="Nucleotidylyl transferase"/>
    <property type="match status" value="1"/>
</dbReference>
<evidence type="ECO:0000256" key="9">
    <source>
        <dbReference type="ARBA" id="ARBA00029902"/>
    </source>
</evidence>
<dbReference type="STRING" id="983966.A0A1E4RWB0"/>
<dbReference type="UniPathway" id="UPA00028">
    <property type="reaction ID" value="UER00005"/>
</dbReference>
<dbReference type="FunFam" id="3.40.50.620:FF:000013">
    <property type="entry name" value="Pantothenate synthetase"/>
    <property type="match status" value="1"/>
</dbReference>
<gene>
    <name evidence="12" type="ORF">CYBJADRAFT_131181</name>
</gene>
<dbReference type="InterPro" id="IPR004821">
    <property type="entry name" value="Cyt_trans-like"/>
</dbReference>
<dbReference type="Gene3D" id="3.30.1300.10">
    <property type="entry name" value="Pantoate-beta-alanine ligase, C-terminal domain"/>
    <property type="match status" value="1"/>
</dbReference>
<dbReference type="PANTHER" id="PTHR21299:SF1">
    <property type="entry name" value="PANTOATE--BETA-ALANINE LIGASE"/>
    <property type="match status" value="1"/>
</dbReference>
<evidence type="ECO:0000256" key="4">
    <source>
        <dbReference type="ARBA" id="ARBA00015647"/>
    </source>
</evidence>
<comment type="pathway">
    <text evidence="1">Cofactor biosynthesis; (R)-pantothenate biosynthesis; (R)-pantothenate from (R)-pantoate and beta-alanine: step 1/1.</text>
</comment>
<keyword evidence="7" id="KW-0547">Nucleotide-binding</keyword>
<dbReference type="InterPro" id="IPR042176">
    <property type="entry name" value="Pantoate_ligase_C"/>
</dbReference>
<dbReference type="EMBL" id="KV453939">
    <property type="protein sequence ID" value="ODV71563.1"/>
    <property type="molecule type" value="Genomic_DNA"/>
</dbReference>
<dbReference type="OrthoDB" id="2020436at2759"/>
<evidence type="ECO:0000256" key="1">
    <source>
        <dbReference type="ARBA" id="ARBA00004990"/>
    </source>
</evidence>
<dbReference type="InterPro" id="IPR003721">
    <property type="entry name" value="Pantoate_ligase"/>
</dbReference>
<dbReference type="Pfam" id="PF02569">
    <property type="entry name" value="Pantoate_ligase"/>
    <property type="match status" value="1"/>
</dbReference>
<dbReference type="Proteomes" id="UP000094389">
    <property type="component" value="Unassembled WGS sequence"/>
</dbReference>
<comment type="similarity">
    <text evidence="2">Belongs to the pantothenate synthetase family.</text>
</comment>
<evidence type="ECO:0000256" key="8">
    <source>
        <dbReference type="ARBA" id="ARBA00022840"/>
    </source>
</evidence>
<keyword evidence="8" id="KW-0067">ATP-binding</keyword>
<comment type="catalytic activity">
    <reaction evidence="11">
        <text>(R)-pantoate + beta-alanine + ATP = (R)-pantothenate + AMP + diphosphate + H(+)</text>
        <dbReference type="Rhea" id="RHEA:10912"/>
        <dbReference type="ChEBI" id="CHEBI:15378"/>
        <dbReference type="ChEBI" id="CHEBI:15980"/>
        <dbReference type="ChEBI" id="CHEBI:29032"/>
        <dbReference type="ChEBI" id="CHEBI:30616"/>
        <dbReference type="ChEBI" id="CHEBI:33019"/>
        <dbReference type="ChEBI" id="CHEBI:57966"/>
        <dbReference type="ChEBI" id="CHEBI:456215"/>
        <dbReference type="EC" id="6.3.2.1"/>
    </reaction>
</comment>
<evidence type="ECO:0000256" key="11">
    <source>
        <dbReference type="ARBA" id="ARBA00048258"/>
    </source>
</evidence>
<proteinExistence type="inferred from homology"/>
<evidence type="ECO:0000256" key="3">
    <source>
        <dbReference type="ARBA" id="ARBA00012219"/>
    </source>
</evidence>
<keyword evidence="6" id="KW-0566">Pantothenate biosynthesis</keyword>
<name>A0A1E4RWB0_CYBJN</name>